<dbReference type="AlphaFoldDB" id="A0A2H0RE26"/>
<accession>A0A2H0RE26</accession>
<name>A0A2H0RE26_9BACT</name>
<dbReference type="Gene3D" id="6.10.250.3150">
    <property type="match status" value="1"/>
</dbReference>
<dbReference type="GO" id="GO:0004222">
    <property type="term" value="F:metalloendopeptidase activity"/>
    <property type="evidence" value="ECO:0007669"/>
    <property type="project" value="TreeGrafter"/>
</dbReference>
<keyword evidence="1" id="KW-0175">Coiled coil</keyword>
<evidence type="ECO:0000256" key="1">
    <source>
        <dbReference type="SAM" id="Coils"/>
    </source>
</evidence>
<sequence length="440" mass="48180">MNHLGSLLRSNSFFLYATGIIVFLIFLLRPGAVLGETALELQQKIGAKSASISELEREIAKYNKELLSIGAEATTLEREIAVLDTTRKKLQLEVNATQAKIDKAELTVRSLGDEIGGKEEHIRKNREALGAATQALAREDDRSLMEILFTSERMSSVMRAHVELLSFTGAIDASLAELRKTRATLVDNQAEVSAEKQKLEALRKKVADQKKIADNARKEQATLLATTKNEEGTYRNLLATKEREIAAVEAEIRAFETELRTIIDRSKLPGEEVATGSLAWPLKPVRITQPFGDTEFSRTHSQVYSGKGHNGTDFGGSVGTELWSARRGTVRGVGDTDLTCKGASYGKWVLIDHDNGLSTLYAHLSLVKAVRGQVVATGDLVGYLGRTGYATGPHLHFTVYATEGVQIGQLKSKVPGCGTYTMPLASLESYLDPMEYLPRL</sequence>
<organism evidence="3 4">
    <name type="scientific">Candidatus Vogelbacteria bacterium CG10_big_fil_rev_8_21_14_0_10_51_16</name>
    <dbReference type="NCBI Taxonomy" id="1975045"/>
    <lineage>
        <taxon>Bacteria</taxon>
        <taxon>Candidatus Vogeliibacteriota</taxon>
    </lineage>
</organism>
<feature type="coiled-coil region" evidence="1">
    <location>
        <begin position="185"/>
        <end position="265"/>
    </location>
</feature>
<feature type="domain" description="M23ase beta-sheet core" evidence="2">
    <location>
        <begin position="308"/>
        <end position="402"/>
    </location>
</feature>
<evidence type="ECO:0000313" key="4">
    <source>
        <dbReference type="Proteomes" id="UP000228767"/>
    </source>
</evidence>
<reference evidence="3 4" key="1">
    <citation type="submission" date="2017-09" db="EMBL/GenBank/DDBJ databases">
        <title>Depth-based differentiation of microbial function through sediment-hosted aquifers and enrichment of novel symbionts in the deep terrestrial subsurface.</title>
        <authorList>
            <person name="Probst A.J."/>
            <person name="Ladd B."/>
            <person name="Jarett J.K."/>
            <person name="Geller-Mcgrath D.E."/>
            <person name="Sieber C.M."/>
            <person name="Emerson J.B."/>
            <person name="Anantharaman K."/>
            <person name="Thomas B.C."/>
            <person name="Malmstrom R."/>
            <person name="Stieglmeier M."/>
            <person name="Klingl A."/>
            <person name="Woyke T."/>
            <person name="Ryan C.M."/>
            <person name="Banfield J.F."/>
        </authorList>
    </citation>
    <scope>NUCLEOTIDE SEQUENCE [LARGE SCALE GENOMIC DNA]</scope>
    <source>
        <strain evidence="3">CG10_big_fil_rev_8_21_14_0_10_51_16</strain>
    </source>
</reference>
<gene>
    <name evidence="3" type="ORF">COV10_02920</name>
</gene>
<proteinExistence type="predicted"/>
<protein>
    <recommendedName>
        <fullName evidence="2">M23ase beta-sheet core domain-containing protein</fullName>
    </recommendedName>
</protein>
<dbReference type="InterPro" id="IPR011055">
    <property type="entry name" value="Dup_hybrid_motif"/>
</dbReference>
<feature type="coiled-coil region" evidence="1">
    <location>
        <begin position="38"/>
        <end position="114"/>
    </location>
</feature>
<dbReference type="Gene3D" id="2.70.70.10">
    <property type="entry name" value="Glucose Permease (Domain IIA)"/>
    <property type="match status" value="1"/>
</dbReference>
<dbReference type="InterPro" id="IPR016047">
    <property type="entry name" value="M23ase_b-sheet_dom"/>
</dbReference>
<dbReference type="EMBL" id="PCYI01000019">
    <property type="protein sequence ID" value="PIR44811.1"/>
    <property type="molecule type" value="Genomic_DNA"/>
</dbReference>
<dbReference type="InterPro" id="IPR050570">
    <property type="entry name" value="Cell_wall_metabolism_enzyme"/>
</dbReference>
<dbReference type="PANTHER" id="PTHR21666:SF270">
    <property type="entry name" value="MUREIN HYDROLASE ACTIVATOR ENVC"/>
    <property type="match status" value="1"/>
</dbReference>
<comment type="caution">
    <text evidence="3">The sequence shown here is derived from an EMBL/GenBank/DDBJ whole genome shotgun (WGS) entry which is preliminary data.</text>
</comment>
<evidence type="ECO:0000259" key="2">
    <source>
        <dbReference type="Pfam" id="PF01551"/>
    </source>
</evidence>
<dbReference type="SUPFAM" id="SSF51261">
    <property type="entry name" value="Duplicated hybrid motif"/>
    <property type="match status" value="1"/>
</dbReference>
<dbReference type="Proteomes" id="UP000228767">
    <property type="component" value="Unassembled WGS sequence"/>
</dbReference>
<dbReference type="Pfam" id="PF01551">
    <property type="entry name" value="Peptidase_M23"/>
    <property type="match status" value="1"/>
</dbReference>
<dbReference type="PANTHER" id="PTHR21666">
    <property type="entry name" value="PEPTIDASE-RELATED"/>
    <property type="match status" value="1"/>
</dbReference>
<dbReference type="CDD" id="cd12797">
    <property type="entry name" value="M23_peptidase"/>
    <property type="match status" value="1"/>
</dbReference>
<evidence type="ECO:0000313" key="3">
    <source>
        <dbReference type="EMBL" id="PIR44811.1"/>
    </source>
</evidence>